<feature type="compositionally biased region" description="Polar residues" evidence="1">
    <location>
        <begin position="463"/>
        <end position="473"/>
    </location>
</feature>
<proteinExistence type="predicted"/>
<dbReference type="Gene3D" id="2.60.120.1440">
    <property type="match status" value="1"/>
</dbReference>
<organism evidence="3 4">
    <name type="scientific">Neorhodopirellula lusitana</name>
    <dbReference type="NCBI Taxonomy" id="445327"/>
    <lineage>
        <taxon>Bacteria</taxon>
        <taxon>Pseudomonadati</taxon>
        <taxon>Planctomycetota</taxon>
        <taxon>Planctomycetia</taxon>
        <taxon>Pirellulales</taxon>
        <taxon>Pirellulaceae</taxon>
        <taxon>Neorhodopirellula</taxon>
    </lineage>
</organism>
<dbReference type="PANTHER" id="PTHR30273:SF2">
    <property type="entry name" value="PROTEIN FECR"/>
    <property type="match status" value="1"/>
</dbReference>
<dbReference type="Proteomes" id="UP001158067">
    <property type="component" value="Unassembled WGS sequence"/>
</dbReference>
<reference evidence="3 4" key="1">
    <citation type="submission" date="2017-05" db="EMBL/GenBank/DDBJ databases">
        <authorList>
            <person name="Varghese N."/>
            <person name="Submissions S."/>
        </authorList>
    </citation>
    <scope>NUCLEOTIDE SEQUENCE [LARGE SCALE GENOMIC DNA]</scope>
    <source>
        <strain evidence="3 4">DSM 25457</strain>
    </source>
</reference>
<evidence type="ECO:0000259" key="2">
    <source>
        <dbReference type="Pfam" id="PF04773"/>
    </source>
</evidence>
<feature type="domain" description="FecR protein" evidence="2">
    <location>
        <begin position="165"/>
        <end position="220"/>
    </location>
</feature>
<evidence type="ECO:0000313" key="3">
    <source>
        <dbReference type="EMBL" id="SMP51049.1"/>
    </source>
</evidence>
<sequence length="473" mass="51724">MNSRKRLKTLTDSILNNTATQQDIDELSQMLHSSEEHLDDYVKYASQDAILLWNSESRSELKNHLPVRKSQIVANWLWQKSPLIAAVALVAIAIPWLSASSIQRELATIASTSDCLWGDGTLPTTQGEKLTSGRLRLVSGIAELQFPDTKVAIEGPADIELISATRCRLNGGSLVGTANGGGGKFVVETPCAEITDRGTKFGVAVTTSGDARLDVIEGEVDVKYHHSGKKLTLNSASRTFLSRDSLADPRHKRSHNERLAGPLSRNGIVHLPAIDAADVTSGDKQEGVDFPRPEHALLVKHSDDSPTWNRKAFLRFDLTNFSANGSTQVELRLEGVATGMGYMSLVPDSTFNLYGVSDPYNTEWNSSTLSRENFPGRQPKSYQLDPKKVELLGQFTVQKSNPVGQFSVIDPRLQGFVKSNSGKRVTLVLERLTPATSSSSYVHGFADLTHPTRSPPTLRLESEVSQSPHSPQD</sequence>
<gene>
    <name evidence="3" type="ORF">SAMN06265222_103211</name>
</gene>
<comment type="caution">
    <text evidence="3">The sequence shown here is derived from an EMBL/GenBank/DDBJ whole genome shotgun (WGS) entry which is preliminary data.</text>
</comment>
<protein>
    <submittedName>
        <fullName evidence="3">FecR family protein</fullName>
    </submittedName>
</protein>
<feature type="region of interest" description="Disordered" evidence="1">
    <location>
        <begin position="446"/>
        <end position="473"/>
    </location>
</feature>
<dbReference type="PANTHER" id="PTHR30273">
    <property type="entry name" value="PERIPLASMIC SIGNAL SENSOR AND SIGMA FACTOR ACTIVATOR FECR-RELATED"/>
    <property type="match status" value="1"/>
</dbReference>
<evidence type="ECO:0000256" key="1">
    <source>
        <dbReference type="SAM" id="MobiDB-lite"/>
    </source>
</evidence>
<dbReference type="InterPro" id="IPR012373">
    <property type="entry name" value="Ferrdict_sens_TM"/>
</dbReference>
<dbReference type="Pfam" id="PF04773">
    <property type="entry name" value="FecR"/>
    <property type="match status" value="1"/>
</dbReference>
<dbReference type="InterPro" id="IPR006860">
    <property type="entry name" value="FecR"/>
</dbReference>
<evidence type="ECO:0000313" key="4">
    <source>
        <dbReference type="Proteomes" id="UP001158067"/>
    </source>
</evidence>
<accession>A0ABY1PW81</accession>
<dbReference type="EMBL" id="FXUG01000003">
    <property type="protein sequence ID" value="SMP51049.1"/>
    <property type="molecule type" value="Genomic_DNA"/>
</dbReference>
<keyword evidence="4" id="KW-1185">Reference proteome</keyword>
<name>A0ABY1PW81_9BACT</name>